<comment type="caution">
    <text evidence="4">The sequence shown here is derived from an EMBL/GenBank/DDBJ whole genome shotgun (WGS) entry which is preliminary data.</text>
</comment>
<dbReference type="PANTHER" id="PTHR42646:SF2">
    <property type="entry name" value="5'-3' EXONUCLEASE FAMILY PROTEIN"/>
    <property type="match status" value="1"/>
</dbReference>
<keyword evidence="2" id="KW-0378">Hydrolase</keyword>
<dbReference type="SMART" id="SM00475">
    <property type="entry name" value="53EXOc"/>
    <property type="match status" value="1"/>
</dbReference>
<dbReference type="InterPro" id="IPR020046">
    <property type="entry name" value="5-3_exonucl_a-hlix_arch_N"/>
</dbReference>
<dbReference type="AlphaFoldDB" id="A0A1B6NS70"/>
<dbReference type="CDD" id="cd09859">
    <property type="entry name" value="PIN_53EXO"/>
    <property type="match status" value="1"/>
</dbReference>
<feature type="domain" description="5'-3' exonuclease" evidence="3">
    <location>
        <begin position="1"/>
        <end position="108"/>
    </location>
</feature>
<dbReference type="EMBL" id="AYSL01001225">
    <property type="protein sequence ID" value="KTF06326.1"/>
    <property type="molecule type" value="Genomic_DNA"/>
</dbReference>
<gene>
    <name evidence="4" type="ORF">MGSAQ_002178</name>
</gene>
<reference evidence="4" key="1">
    <citation type="submission" date="2013-11" db="EMBL/GenBank/DDBJ databases">
        <title>Microbial diversity, functional groups and degradation webs in Northern and Southern Mediterranean and Red Sea marine crude oil polluted sites.</title>
        <authorList>
            <person name="Daffonchio D."/>
            <person name="Mapelli F."/>
            <person name="Ferrer M."/>
            <person name="Richter M."/>
            <person name="Cherif A."/>
            <person name="Malkawi H.I."/>
            <person name="Yakimov M.M."/>
            <person name="Abdel-Fattah Y.R."/>
            <person name="Blaghen M."/>
            <person name="Golyshin P.N."/>
            <person name="Kalogerakis N."/>
            <person name="Boon N."/>
            <person name="Magagnini M."/>
            <person name="Fava F."/>
        </authorList>
    </citation>
    <scope>NUCLEOTIDE SEQUENCE</scope>
</reference>
<proteinExistence type="predicted"/>
<protein>
    <submittedName>
        <fullName evidence="4">DNA polymerase I</fullName>
    </submittedName>
</protein>
<accession>A0A1B6NS70</accession>
<dbReference type="PANTHER" id="PTHR42646">
    <property type="entry name" value="FLAP ENDONUCLEASE XNI"/>
    <property type="match status" value="1"/>
</dbReference>
<dbReference type="GO" id="GO:0033567">
    <property type="term" value="P:DNA replication, Okazaki fragment processing"/>
    <property type="evidence" value="ECO:0007669"/>
    <property type="project" value="InterPro"/>
</dbReference>
<dbReference type="InterPro" id="IPR002421">
    <property type="entry name" value="5-3_exonuclease"/>
</dbReference>
<name>A0A1B6NS70_9ZZZZ</name>
<evidence type="ECO:0000256" key="1">
    <source>
        <dbReference type="ARBA" id="ARBA00022722"/>
    </source>
</evidence>
<dbReference type="Pfam" id="PF02739">
    <property type="entry name" value="5_3_exonuc_N"/>
    <property type="match status" value="1"/>
</dbReference>
<dbReference type="InterPro" id="IPR029060">
    <property type="entry name" value="PIN-like_dom_sf"/>
</dbReference>
<evidence type="ECO:0000259" key="3">
    <source>
        <dbReference type="SMART" id="SM00475"/>
    </source>
</evidence>
<dbReference type="InterPro" id="IPR038969">
    <property type="entry name" value="FEN"/>
</dbReference>
<sequence>MIFDHSSKTFRNEIYPAYKAQRPEPPEDLRPQFPLTRDATRAFNIACIETEGYEADDIIAAMACAARNAGGTATIISSDKDLMQLIGDGVDMLDPIKNKLIGPDEVFE</sequence>
<organism evidence="4">
    <name type="scientific">marine sediment metagenome</name>
    <dbReference type="NCBI Taxonomy" id="412755"/>
    <lineage>
        <taxon>unclassified sequences</taxon>
        <taxon>metagenomes</taxon>
        <taxon>ecological metagenomes</taxon>
    </lineage>
</organism>
<keyword evidence="1" id="KW-0540">Nuclease</keyword>
<feature type="non-terminal residue" evidence="4">
    <location>
        <position position="108"/>
    </location>
</feature>
<dbReference type="GO" id="GO:0003677">
    <property type="term" value="F:DNA binding"/>
    <property type="evidence" value="ECO:0007669"/>
    <property type="project" value="InterPro"/>
</dbReference>
<dbReference type="SUPFAM" id="SSF88723">
    <property type="entry name" value="PIN domain-like"/>
    <property type="match status" value="1"/>
</dbReference>
<evidence type="ECO:0000256" key="2">
    <source>
        <dbReference type="ARBA" id="ARBA00022801"/>
    </source>
</evidence>
<evidence type="ECO:0000313" key="4">
    <source>
        <dbReference type="EMBL" id="KTF06326.1"/>
    </source>
</evidence>
<dbReference type="GO" id="GO:0017108">
    <property type="term" value="F:5'-flap endonuclease activity"/>
    <property type="evidence" value="ECO:0007669"/>
    <property type="project" value="InterPro"/>
</dbReference>
<dbReference type="GO" id="GO:0008409">
    <property type="term" value="F:5'-3' exonuclease activity"/>
    <property type="evidence" value="ECO:0007669"/>
    <property type="project" value="InterPro"/>
</dbReference>
<dbReference type="Gene3D" id="3.40.50.1010">
    <property type="entry name" value="5'-nuclease"/>
    <property type="match status" value="1"/>
</dbReference>